<evidence type="ECO:0000313" key="3">
    <source>
        <dbReference type="Proteomes" id="UP000467124"/>
    </source>
</evidence>
<dbReference type="InterPro" id="IPR010148">
    <property type="entry name" value="CRISPR-assoc_prot_CT1975"/>
</dbReference>
<comment type="caution">
    <text evidence="2">The sequence shown here is derived from an EMBL/GenBank/DDBJ whole genome shotgun (WGS) entry which is preliminary data.</text>
</comment>
<keyword evidence="1" id="KW-0175">Coiled coil</keyword>
<sequence>MNIELHLLQSFPTSNLNRDDVGQPKSVTFGGVMRGRVSSQCLKRSTRTLFPQYGLDRSELGERTKRLSLITARLLDGGSKADLPPSEETLGIVKQALAWMGFAIAEQDLTQYLFFLGPKAAEELAAYCRGHWDDLAARRRERQELKSDLEKLRQVNANGKKAGNQVKTFENKLKKLDEVPAAKRKETKKAADRVLSAGRSVDIALFGRMIANNKDFNVDAASQVAHAFSTHAVATEFDFFTAVDDLKANEADQDAGADMIGVVDFNAACYYRYANVDLDQLRRNLAEGSGAAQDDTEIGKLVNRALEAWIRAFVNATPSGKQNSMAAHTRPDTLLMVAREHGSWNLANAFLKPVEGTAIMEDSTERLFTHFRKLREFYGDDEITKVAASSLSGEVSGLREGETVPSLDALVQSAVTASHG</sequence>
<feature type="coiled-coil region" evidence="1">
    <location>
        <begin position="135"/>
        <end position="162"/>
    </location>
</feature>
<dbReference type="NCBIfam" id="TIGR01869">
    <property type="entry name" value="casC_Cse4"/>
    <property type="match status" value="1"/>
</dbReference>
<dbReference type="AlphaFoldDB" id="A0A7K2IRY2"/>
<dbReference type="Pfam" id="PF09344">
    <property type="entry name" value="Cas_CT1975"/>
    <property type="match status" value="1"/>
</dbReference>
<dbReference type="RefSeq" id="WP_161110781.1">
    <property type="nucleotide sequence ID" value="NZ_WWHY01000001.1"/>
</dbReference>
<dbReference type="Proteomes" id="UP000467124">
    <property type="component" value="Unassembled WGS sequence"/>
</dbReference>
<reference evidence="2 3" key="1">
    <citation type="journal article" date="2019" name="Nat. Commun.">
        <title>The antimicrobial potential of Streptomyces from insect microbiomes.</title>
        <authorList>
            <person name="Chevrette M.G."/>
            <person name="Carlson C.M."/>
            <person name="Ortega H.E."/>
            <person name="Thomas C."/>
            <person name="Ananiev G.E."/>
            <person name="Barns K.J."/>
            <person name="Book A.J."/>
            <person name="Cagnazzo J."/>
            <person name="Carlos C."/>
            <person name="Flanigan W."/>
            <person name="Grubbs K.J."/>
            <person name="Horn H.A."/>
            <person name="Hoffmann F.M."/>
            <person name="Klassen J.L."/>
            <person name="Knack J.J."/>
            <person name="Lewin G.R."/>
            <person name="McDonald B.R."/>
            <person name="Muller L."/>
            <person name="Melo W.G.P."/>
            <person name="Pinto-Tomas A.A."/>
            <person name="Schmitz A."/>
            <person name="Wendt-Pienkowski E."/>
            <person name="Wildman S."/>
            <person name="Zhao M."/>
            <person name="Zhang F."/>
            <person name="Bugni T.S."/>
            <person name="Andes D.R."/>
            <person name="Pupo M.T."/>
            <person name="Currie C.R."/>
        </authorList>
    </citation>
    <scope>NUCLEOTIDE SEQUENCE [LARGE SCALE GENOMIC DNA]</scope>
    <source>
        <strain evidence="2 3">SID5840</strain>
    </source>
</reference>
<organism evidence="2 3">
    <name type="scientific">Nocardiopsis alba</name>
    <dbReference type="NCBI Taxonomy" id="53437"/>
    <lineage>
        <taxon>Bacteria</taxon>
        <taxon>Bacillati</taxon>
        <taxon>Actinomycetota</taxon>
        <taxon>Actinomycetes</taxon>
        <taxon>Streptosporangiales</taxon>
        <taxon>Nocardiopsidaceae</taxon>
        <taxon>Nocardiopsis</taxon>
    </lineage>
</organism>
<accession>A0A7K2IRY2</accession>
<dbReference type="EMBL" id="WWHY01000001">
    <property type="protein sequence ID" value="MYR32545.1"/>
    <property type="molecule type" value="Genomic_DNA"/>
</dbReference>
<protein>
    <submittedName>
        <fullName evidence="2">Type I-E CRISPR-associated protein Cas7/Cse4/CasC</fullName>
    </submittedName>
</protein>
<evidence type="ECO:0000313" key="2">
    <source>
        <dbReference type="EMBL" id="MYR32545.1"/>
    </source>
</evidence>
<gene>
    <name evidence="2" type="primary">cas7e</name>
    <name evidence="2" type="ORF">GTW20_09725</name>
</gene>
<evidence type="ECO:0000256" key="1">
    <source>
        <dbReference type="SAM" id="Coils"/>
    </source>
</evidence>
<proteinExistence type="predicted"/>
<name>A0A7K2IRY2_9ACTN</name>